<dbReference type="FunFam" id="3.40.50.300:FF:000025">
    <property type="entry name" value="ATP-dependent Clp protease subunit"/>
    <property type="match status" value="1"/>
</dbReference>
<keyword evidence="3 7" id="KW-0547">Nucleotide-binding</keyword>
<comment type="similarity">
    <text evidence="1 7">Belongs to the ClpA/ClpB family.</text>
</comment>
<dbReference type="PANTHER" id="PTHR11638:SF145">
    <property type="entry name" value="CLPA_B PROTEASE ATP BINDING SUBUNIT-RELATED"/>
    <property type="match status" value="1"/>
</dbReference>
<evidence type="ECO:0000256" key="4">
    <source>
        <dbReference type="ARBA" id="ARBA00022840"/>
    </source>
</evidence>
<evidence type="ECO:0000256" key="6">
    <source>
        <dbReference type="PROSITE-ProRule" id="PRU01251"/>
    </source>
</evidence>
<keyword evidence="4 7" id="KW-0067">ATP-binding</keyword>
<evidence type="ECO:0000256" key="2">
    <source>
        <dbReference type="ARBA" id="ARBA00022737"/>
    </source>
</evidence>
<dbReference type="RefSeq" id="WP_188257648.1">
    <property type="nucleotide sequence ID" value="NZ_JABVCF010000019.1"/>
</dbReference>
<dbReference type="SMART" id="SM01086">
    <property type="entry name" value="ClpB_D2-small"/>
    <property type="match status" value="1"/>
</dbReference>
<dbReference type="Pfam" id="PF00004">
    <property type="entry name" value="AAA"/>
    <property type="match status" value="1"/>
</dbReference>
<dbReference type="Pfam" id="PF10431">
    <property type="entry name" value="ClpB_D2-small"/>
    <property type="match status" value="1"/>
</dbReference>
<dbReference type="InterPro" id="IPR019489">
    <property type="entry name" value="Clp_ATPase_C"/>
</dbReference>
<evidence type="ECO:0000313" key="11">
    <source>
        <dbReference type="Proteomes" id="UP000680348"/>
    </source>
</evidence>
<dbReference type="Pfam" id="PF02861">
    <property type="entry name" value="Clp_N"/>
    <property type="match status" value="1"/>
</dbReference>
<dbReference type="PROSITE" id="PS00871">
    <property type="entry name" value="CLPAB_2"/>
    <property type="match status" value="1"/>
</dbReference>
<keyword evidence="10" id="KW-0378">Hydrolase</keyword>
<dbReference type="GO" id="GO:0006508">
    <property type="term" value="P:proteolysis"/>
    <property type="evidence" value="ECO:0007669"/>
    <property type="project" value="UniProtKB-KW"/>
</dbReference>
<dbReference type="Gene3D" id="4.10.860.10">
    <property type="entry name" value="UVR domain"/>
    <property type="match status" value="1"/>
</dbReference>
<feature type="region of interest" description="Disordered" evidence="8">
    <location>
        <begin position="74"/>
        <end position="111"/>
    </location>
</feature>
<evidence type="ECO:0000256" key="8">
    <source>
        <dbReference type="SAM" id="MobiDB-lite"/>
    </source>
</evidence>
<comment type="caution">
    <text evidence="10">The sequence shown here is derived from an EMBL/GenBank/DDBJ whole genome shotgun (WGS) entry which is preliminary data.</text>
</comment>
<keyword evidence="2 6" id="KW-0677">Repeat</keyword>
<dbReference type="InterPro" id="IPR027417">
    <property type="entry name" value="P-loop_NTPase"/>
</dbReference>
<dbReference type="CDD" id="cd00009">
    <property type="entry name" value="AAA"/>
    <property type="match status" value="1"/>
</dbReference>
<evidence type="ECO:0000256" key="7">
    <source>
        <dbReference type="RuleBase" id="RU004432"/>
    </source>
</evidence>
<name>A0A942E277_9HYPH</name>
<dbReference type="PRINTS" id="PR00300">
    <property type="entry name" value="CLPPROTEASEA"/>
</dbReference>
<dbReference type="PROSITE" id="PS51903">
    <property type="entry name" value="CLP_R"/>
    <property type="match status" value="1"/>
</dbReference>
<evidence type="ECO:0000256" key="1">
    <source>
        <dbReference type="ARBA" id="ARBA00008675"/>
    </source>
</evidence>
<dbReference type="Pfam" id="PF17871">
    <property type="entry name" value="AAA_lid_9"/>
    <property type="match status" value="1"/>
</dbReference>
<evidence type="ECO:0000313" key="10">
    <source>
        <dbReference type="EMBL" id="MBS3652096.1"/>
    </source>
</evidence>
<accession>A0A942E277</accession>
<dbReference type="Gene3D" id="1.10.8.60">
    <property type="match status" value="2"/>
</dbReference>
<dbReference type="GO" id="GO:0008233">
    <property type="term" value="F:peptidase activity"/>
    <property type="evidence" value="ECO:0007669"/>
    <property type="project" value="UniProtKB-KW"/>
</dbReference>
<dbReference type="Gene3D" id="1.10.1780.10">
    <property type="entry name" value="Clp, N-terminal domain"/>
    <property type="match status" value="1"/>
</dbReference>
<dbReference type="InterPro" id="IPR003959">
    <property type="entry name" value="ATPase_AAA_core"/>
</dbReference>
<dbReference type="Pfam" id="PF07724">
    <property type="entry name" value="AAA_2"/>
    <property type="match status" value="1"/>
</dbReference>
<dbReference type="Proteomes" id="UP000680348">
    <property type="component" value="Unassembled WGS sequence"/>
</dbReference>
<protein>
    <submittedName>
        <fullName evidence="10">ATP-dependent Clp protease ATP-binding subunit</fullName>
    </submittedName>
</protein>
<dbReference type="InterPro" id="IPR003593">
    <property type="entry name" value="AAA+_ATPase"/>
</dbReference>
<dbReference type="SUPFAM" id="SSF81923">
    <property type="entry name" value="Double Clp-N motif"/>
    <property type="match status" value="1"/>
</dbReference>
<evidence type="ECO:0000256" key="5">
    <source>
        <dbReference type="ARBA" id="ARBA00023186"/>
    </source>
</evidence>
<evidence type="ECO:0000256" key="3">
    <source>
        <dbReference type="ARBA" id="ARBA00022741"/>
    </source>
</evidence>
<dbReference type="GO" id="GO:0005524">
    <property type="term" value="F:ATP binding"/>
    <property type="evidence" value="ECO:0007669"/>
    <property type="project" value="UniProtKB-KW"/>
</dbReference>
<sequence>MADGLCDICGVRPATVRAQVVSNGQRQTMELCDVDYRRLARQQRPSSPLESLFGGRGGLFDDFFGGDFFGENPRSSAGRLADEPSDPGDGGTPIPVRSGRGRGRGRGAAAGVADRLSEHAEEILQSAARRAGEFGRREVDTEHLLLALTESDVVRTILDQFKVSLDDLRNQIVQESPRGDFNPEEGGEIGVSPRVKSALSRAFSVSGEFGHSYVGPEHLLIGLAEEGEGIAPDVLNRYGLTPQAIRQQVTKVVGRGAEEGRVDTPTNTPNLDKYSRDLTKLARDGKLDPVIGRAKEIETTIEVLARRKKNNPALIGEPGVGKTAIVEGLAQRIVAGEVPESLRDKRLVELSINSMVAGSKYRGEFEERIQQILKEVTEREDELVLFIDEIHTIVGAGQGGGEGGLDIANVFKPALARGELNLIGATTLNEYQKHIEKDAALERRFQPVFVPEPTVAQTIMILRGLRDTLEAHHKVTITDEAIIAAAELSDRYITGRFLPDKAIDLIDQAAARVKISATARPLDVQEMEAEVRQLKREQDYASSRKHFDRASEIRARHDARNKDLQDATERWRRERGSASTEVRTEHIAQVVSKLTGVPVNELTTEERQRLVKMEERLHQRVIGQEEAVRAVSDAVRLARAGLREGRRPIATFLFLGPTGVGKTELAKALAETVFGEEDAMIRLDMSEYMERHAVARLIGAPPGYVGYEEGGQLTERVRRRPYSVVLLDEIEKAHPDVYNVLLQVFDDGRLTDGKGRVVDFTNTILIATSNLGSDIIQRHLNLRGTAEDDQARLKRELMDVLRGHFRPEFINRIDEIIVFHALARSEIRSIVQLQLERVKRTAHGQGVELDIDGSLVDHLAAAGFRPEFGARELRRLIRSELETQLARAMLANEVQEGDRVLARWDGDQQRVVLEPQPKADSATKVSVATDDHRNAVELDREAQRGAGDDSRTAAE</sequence>
<dbReference type="InterPro" id="IPR041546">
    <property type="entry name" value="ClpA/ClpB_AAA_lid"/>
</dbReference>
<keyword evidence="10" id="KW-0645">Protease</keyword>
<organism evidence="10 11">
    <name type="scientific">Pseudaminobacter soli</name>
    <name type="common">ex Zhang et al. 2022</name>
    <dbReference type="NCBI Taxonomy" id="2831468"/>
    <lineage>
        <taxon>Bacteria</taxon>
        <taxon>Pseudomonadati</taxon>
        <taxon>Pseudomonadota</taxon>
        <taxon>Alphaproteobacteria</taxon>
        <taxon>Hyphomicrobiales</taxon>
        <taxon>Phyllobacteriaceae</taxon>
        <taxon>Pseudaminobacter</taxon>
    </lineage>
</organism>
<evidence type="ECO:0000259" key="9">
    <source>
        <dbReference type="PROSITE" id="PS51903"/>
    </source>
</evidence>
<reference evidence="10" key="1">
    <citation type="submission" date="2021-04" db="EMBL/GenBank/DDBJ databases">
        <title>Pseudaminobacter soli sp. nov., isolated from paddy soil contaminated by heavy metals.</title>
        <authorList>
            <person name="Zhang K."/>
        </authorList>
    </citation>
    <scope>NUCLEOTIDE SEQUENCE</scope>
    <source>
        <strain evidence="10">19-2017</strain>
    </source>
</reference>
<dbReference type="SUPFAM" id="SSF52540">
    <property type="entry name" value="P-loop containing nucleoside triphosphate hydrolases"/>
    <property type="match status" value="2"/>
</dbReference>
<dbReference type="FunFam" id="3.40.50.300:FF:000010">
    <property type="entry name" value="Chaperone clpB 1, putative"/>
    <property type="match status" value="1"/>
</dbReference>
<dbReference type="GO" id="GO:0016887">
    <property type="term" value="F:ATP hydrolysis activity"/>
    <property type="evidence" value="ECO:0007669"/>
    <property type="project" value="InterPro"/>
</dbReference>
<gene>
    <name evidence="10" type="ORF">KEU06_26195</name>
</gene>
<dbReference type="AlphaFoldDB" id="A0A942E277"/>
<dbReference type="CDD" id="cd19499">
    <property type="entry name" value="RecA-like_ClpB_Hsp104-like"/>
    <property type="match status" value="1"/>
</dbReference>
<feature type="region of interest" description="Disordered" evidence="8">
    <location>
        <begin position="915"/>
        <end position="955"/>
    </location>
</feature>
<feature type="domain" description="Clp R" evidence="9">
    <location>
        <begin position="113"/>
        <end position="255"/>
    </location>
</feature>
<dbReference type="SMART" id="SM00382">
    <property type="entry name" value="AAA"/>
    <property type="match status" value="2"/>
</dbReference>
<keyword evidence="5 7" id="KW-0143">Chaperone</keyword>
<dbReference type="InterPro" id="IPR050130">
    <property type="entry name" value="ClpA_ClpB"/>
</dbReference>
<dbReference type="GO" id="GO:0005737">
    <property type="term" value="C:cytoplasm"/>
    <property type="evidence" value="ECO:0007669"/>
    <property type="project" value="TreeGrafter"/>
</dbReference>
<dbReference type="InterPro" id="IPR028299">
    <property type="entry name" value="ClpA/B_CS2"/>
</dbReference>
<dbReference type="PROSITE" id="PS00870">
    <property type="entry name" value="CLPAB_1"/>
    <property type="match status" value="1"/>
</dbReference>
<dbReference type="InterPro" id="IPR004176">
    <property type="entry name" value="Clp_R_N"/>
</dbReference>
<dbReference type="GO" id="GO:0034605">
    <property type="term" value="P:cellular response to heat"/>
    <property type="evidence" value="ECO:0007669"/>
    <property type="project" value="TreeGrafter"/>
</dbReference>
<dbReference type="InterPro" id="IPR036628">
    <property type="entry name" value="Clp_N_dom_sf"/>
</dbReference>
<feature type="compositionally biased region" description="Basic and acidic residues" evidence="8">
    <location>
        <begin position="929"/>
        <end position="955"/>
    </location>
</feature>
<keyword evidence="11" id="KW-1185">Reference proteome</keyword>
<dbReference type="Gene3D" id="3.40.50.300">
    <property type="entry name" value="P-loop containing nucleotide triphosphate hydrolases"/>
    <property type="match status" value="2"/>
</dbReference>
<dbReference type="InterPro" id="IPR018368">
    <property type="entry name" value="ClpA/B_CS1"/>
</dbReference>
<dbReference type="PANTHER" id="PTHR11638">
    <property type="entry name" value="ATP-DEPENDENT CLP PROTEASE"/>
    <property type="match status" value="1"/>
</dbReference>
<dbReference type="EMBL" id="JAGWCR010000019">
    <property type="protein sequence ID" value="MBS3652096.1"/>
    <property type="molecule type" value="Genomic_DNA"/>
</dbReference>
<proteinExistence type="inferred from homology"/>
<dbReference type="InterPro" id="IPR001270">
    <property type="entry name" value="ClpA/B"/>
</dbReference>